<reference evidence="5" key="1">
    <citation type="submission" date="2022-06" db="EMBL/GenBank/DDBJ databases">
        <title>Isolation of gut microbiota from human fecal samples.</title>
        <authorList>
            <person name="Pamer E.G."/>
            <person name="Barat B."/>
            <person name="Waligurski E."/>
            <person name="Medina S."/>
            <person name="Paddock L."/>
            <person name="Mostad J."/>
        </authorList>
    </citation>
    <scope>NUCLEOTIDE SEQUENCE</scope>
    <source>
        <strain evidence="5">DFI.9.91</strain>
    </source>
</reference>
<evidence type="ECO:0000313" key="5">
    <source>
        <dbReference type="EMBL" id="MCQ4771187.1"/>
    </source>
</evidence>
<dbReference type="CDD" id="cd00082">
    <property type="entry name" value="HisKA"/>
    <property type="match status" value="1"/>
</dbReference>
<dbReference type="Proteomes" id="UP001204562">
    <property type="component" value="Unassembled WGS sequence"/>
</dbReference>
<dbReference type="InterPro" id="IPR036097">
    <property type="entry name" value="HisK_dim/P_sf"/>
</dbReference>
<dbReference type="GO" id="GO:0000155">
    <property type="term" value="F:phosphorelay sensor kinase activity"/>
    <property type="evidence" value="ECO:0007669"/>
    <property type="project" value="InterPro"/>
</dbReference>
<feature type="domain" description="Signal transduction histidine kinase dimerisation/phosphoacceptor" evidence="4">
    <location>
        <begin position="47"/>
        <end position="87"/>
    </location>
</feature>
<evidence type="ECO:0000256" key="1">
    <source>
        <dbReference type="ARBA" id="ARBA00000085"/>
    </source>
</evidence>
<protein>
    <recommendedName>
        <fullName evidence="2">histidine kinase</fullName>
        <ecNumber evidence="2">2.7.13.3</ecNumber>
    </recommendedName>
</protein>
<keyword evidence="3" id="KW-0472">Membrane</keyword>
<name>A0AAW5JQM3_9FIRM</name>
<dbReference type="SUPFAM" id="SSF47384">
    <property type="entry name" value="Homodimeric domain of signal transducing histidine kinase"/>
    <property type="match status" value="1"/>
</dbReference>
<dbReference type="Pfam" id="PF00512">
    <property type="entry name" value="HisKA"/>
    <property type="match status" value="1"/>
</dbReference>
<evidence type="ECO:0000313" key="6">
    <source>
        <dbReference type="Proteomes" id="UP001204562"/>
    </source>
</evidence>
<keyword evidence="3" id="KW-1133">Transmembrane helix</keyword>
<evidence type="ECO:0000256" key="3">
    <source>
        <dbReference type="SAM" id="Phobius"/>
    </source>
</evidence>
<dbReference type="AlphaFoldDB" id="A0AAW5JQM3"/>
<evidence type="ECO:0000259" key="4">
    <source>
        <dbReference type="Pfam" id="PF00512"/>
    </source>
</evidence>
<evidence type="ECO:0000256" key="2">
    <source>
        <dbReference type="ARBA" id="ARBA00012438"/>
    </source>
</evidence>
<gene>
    <name evidence="5" type="ORF">NE579_12040</name>
</gene>
<dbReference type="InterPro" id="IPR003661">
    <property type="entry name" value="HisK_dim/P_dom"/>
</dbReference>
<keyword evidence="3" id="KW-0812">Transmembrane</keyword>
<feature type="transmembrane region" description="Helical" evidence="3">
    <location>
        <begin position="16"/>
        <end position="38"/>
    </location>
</feature>
<dbReference type="Gene3D" id="1.10.287.130">
    <property type="match status" value="1"/>
</dbReference>
<dbReference type="EMBL" id="JANFYS010000025">
    <property type="protein sequence ID" value="MCQ4771187.1"/>
    <property type="molecule type" value="Genomic_DNA"/>
</dbReference>
<comment type="caution">
    <text evidence="5">The sequence shown here is derived from an EMBL/GenBank/DDBJ whole genome shotgun (WGS) entry which is preliminary data.</text>
</comment>
<sequence length="127" mass="14433">MSSEINTINNLLQNCLLIGAASFIIFLMISILLARWAVKPVAVAWEQQRQFVSNASHELKTALTVILSNAQMLAENVEDPELRKRMTASMRLNWAILATWTRNAMFPSGTATCIWQKLTRWISLMPR</sequence>
<proteinExistence type="predicted"/>
<accession>A0AAW5JQM3</accession>
<comment type="catalytic activity">
    <reaction evidence="1">
        <text>ATP + protein L-histidine = ADP + protein N-phospho-L-histidine.</text>
        <dbReference type="EC" id="2.7.13.3"/>
    </reaction>
</comment>
<organism evidence="5 6">
    <name type="scientific">Intestinimonas massiliensis</name>
    <name type="common">ex Afouda et al. 2020</name>
    <dbReference type="NCBI Taxonomy" id="1673721"/>
    <lineage>
        <taxon>Bacteria</taxon>
        <taxon>Bacillati</taxon>
        <taxon>Bacillota</taxon>
        <taxon>Clostridia</taxon>
        <taxon>Eubacteriales</taxon>
        <taxon>Intestinimonas</taxon>
    </lineage>
</organism>
<dbReference type="EC" id="2.7.13.3" evidence="2"/>